<dbReference type="PANTHER" id="PTHR45934">
    <property type="entry name" value="FAD/NAD(P)-BINDING OXIDOREDUCTASE FAMILY PROTEIN"/>
    <property type="match status" value="1"/>
</dbReference>
<evidence type="ECO:0000313" key="5">
    <source>
        <dbReference type="EMBL" id="GFH13999.1"/>
    </source>
</evidence>
<dbReference type="GO" id="GO:0004497">
    <property type="term" value="F:monooxygenase activity"/>
    <property type="evidence" value="ECO:0007669"/>
    <property type="project" value="UniProtKB-KW"/>
</dbReference>
<dbReference type="Pfam" id="PF01494">
    <property type="entry name" value="FAD_binding_3"/>
    <property type="match status" value="1"/>
</dbReference>
<dbReference type="EMBL" id="BLLF01000675">
    <property type="protein sequence ID" value="GFH13999.1"/>
    <property type="molecule type" value="Genomic_DNA"/>
</dbReference>
<dbReference type="InterPro" id="IPR044560">
    <property type="entry name" value="MOase"/>
</dbReference>
<dbReference type="PANTHER" id="PTHR45934:SF9">
    <property type="entry name" value="FAD_NAD(P)-BINDING OXIDOREDUCTASE FAMILY PROTEIN"/>
    <property type="match status" value="1"/>
</dbReference>
<dbReference type="Gene3D" id="3.50.50.60">
    <property type="entry name" value="FAD/NAD(P)-binding domain"/>
    <property type="match status" value="1"/>
</dbReference>
<accession>A0A699Z4M4</accession>
<proteinExistence type="inferred from homology"/>
<evidence type="ECO:0000313" key="6">
    <source>
        <dbReference type="Proteomes" id="UP000485058"/>
    </source>
</evidence>
<dbReference type="GO" id="GO:0071949">
    <property type="term" value="F:FAD binding"/>
    <property type="evidence" value="ECO:0007669"/>
    <property type="project" value="InterPro"/>
</dbReference>
<feature type="domain" description="FAD-binding" evidence="4">
    <location>
        <begin position="9"/>
        <end position="51"/>
    </location>
</feature>
<dbReference type="AlphaFoldDB" id="A0A699Z4M4"/>
<comment type="similarity">
    <text evidence="3">Belongs to the 3-hydroxybenzoate 6-hydroxylase family.</text>
</comment>
<evidence type="ECO:0000259" key="4">
    <source>
        <dbReference type="Pfam" id="PF01494"/>
    </source>
</evidence>
<dbReference type="SUPFAM" id="SSF51905">
    <property type="entry name" value="FAD/NAD(P)-binding domain"/>
    <property type="match status" value="1"/>
</dbReference>
<dbReference type="InterPro" id="IPR036188">
    <property type="entry name" value="FAD/NAD-bd_sf"/>
</dbReference>
<keyword evidence="1" id="KW-0560">Oxidoreductase</keyword>
<gene>
    <name evidence="5" type="ORF">HaLaN_09971</name>
</gene>
<feature type="non-terminal residue" evidence="5">
    <location>
        <position position="1"/>
    </location>
</feature>
<evidence type="ECO:0000256" key="1">
    <source>
        <dbReference type="ARBA" id="ARBA00023002"/>
    </source>
</evidence>
<name>A0A699Z4M4_HAELA</name>
<protein>
    <submittedName>
        <fullName evidence="5">FAD_binding_3 domain-containing protein</fullName>
    </submittedName>
</protein>
<reference evidence="5 6" key="1">
    <citation type="submission" date="2020-02" db="EMBL/GenBank/DDBJ databases">
        <title>Draft genome sequence of Haematococcus lacustris strain NIES-144.</title>
        <authorList>
            <person name="Morimoto D."/>
            <person name="Nakagawa S."/>
            <person name="Yoshida T."/>
            <person name="Sawayama S."/>
        </authorList>
    </citation>
    <scope>NUCLEOTIDE SEQUENCE [LARGE SCALE GENOMIC DNA]</scope>
    <source>
        <strain evidence="5 6">NIES-144</strain>
    </source>
</reference>
<organism evidence="5 6">
    <name type="scientific">Haematococcus lacustris</name>
    <name type="common">Green alga</name>
    <name type="synonym">Haematococcus pluvialis</name>
    <dbReference type="NCBI Taxonomy" id="44745"/>
    <lineage>
        <taxon>Eukaryota</taxon>
        <taxon>Viridiplantae</taxon>
        <taxon>Chlorophyta</taxon>
        <taxon>core chlorophytes</taxon>
        <taxon>Chlorophyceae</taxon>
        <taxon>CS clade</taxon>
        <taxon>Chlamydomonadales</taxon>
        <taxon>Haematococcaceae</taxon>
        <taxon>Haematococcus</taxon>
    </lineage>
</organism>
<dbReference type="PRINTS" id="PR00420">
    <property type="entry name" value="RNGMNOXGNASE"/>
</dbReference>
<keyword evidence="6" id="KW-1185">Reference proteome</keyword>
<keyword evidence="2" id="KW-0503">Monooxygenase</keyword>
<sequence length="105" mass="10991">MTDCRWTWSQYGKGLVTLAGDAAHPMTPNLGQGGCAALEDAVVLARELSGVAVSSNGFNEAGAQPSATELEQALRRYEAARVGRCLSLTARSGIMGALLQLPMEP</sequence>
<evidence type="ECO:0000256" key="2">
    <source>
        <dbReference type="ARBA" id="ARBA00023033"/>
    </source>
</evidence>
<dbReference type="Proteomes" id="UP000485058">
    <property type="component" value="Unassembled WGS sequence"/>
</dbReference>
<dbReference type="InterPro" id="IPR002938">
    <property type="entry name" value="FAD-bd"/>
</dbReference>
<comment type="caution">
    <text evidence="5">The sequence shown here is derived from an EMBL/GenBank/DDBJ whole genome shotgun (WGS) entry which is preliminary data.</text>
</comment>
<feature type="non-terminal residue" evidence="5">
    <location>
        <position position="105"/>
    </location>
</feature>
<evidence type="ECO:0000256" key="3">
    <source>
        <dbReference type="ARBA" id="ARBA00024018"/>
    </source>
</evidence>